<proteinExistence type="predicted"/>
<dbReference type="EMBL" id="JARYMX010000006">
    <property type="protein sequence ID" value="KAJ9545829.1"/>
    <property type="molecule type" value="Genomic_DNA"/>
</dbReference>
<dbReference type="InterPro" id="IPR046848">
    <property type="entry name" value="E_motif"/>
</dbReference>
<dbReference type="PANTHER" id="PTHR47926">
    <property type="entry name" value="PENTATRICOPEPTIDE REPEAT-CONTAINING PROTEIN"/>
    <property type="match status" value="1"/>
</dbReference>
<dbReference type="Gene3D" id="1.25.40.10">
    <property type="entry name" value="Tetratricopeptide repeat domain"/>
    <property type="match status" value="2"/>
</dbReference>
<dbReference type="NCBIfam" id="TIGR00756">
    <property type="entry name" value="PPR"/>
    <property type="match status" value="3"/>
</dbReference>
<dbReference type="InterPro" id="IPR046960">
    <property type="entry name" value="PPR_At4g14850-like_plant"/>
</dbReference>
<dbReference type="PANTHER" id="PTHR47926:SF395">
    <property type="entry name" value="TETRATRICOPEPTIDE-LIKE HELICAL DOMAIN, DYW DOMAIN PROTEIN-RELATED"/>
    <property type="match status" value="1"/>
</dbReference>
<sequence length="387" mass="43522">MKSLLSGRQVHGMLLKSGSESDANATALSIKNAVADAYSKCGSLEDVKKVFDRMEERDVVSWTIMMSAYSRCFRWEESLVIFSQMREDGFTPNEFTLSNALVACTSLCFLEYGQQLHGLLWKAGWDTDKCIESALIDMYAKCGCITEANMVFDAIPKPDVVSWTAVISAYSQHGDVVNALRLFNKMQQLGVEPNSVTILCVLFACSHGGRVEEGLHYFKSMKEIYNLVPQMEHYACVVDMLGRVGRLNDAVKFIKRMPMEPDVMIWQNLLGACRVYGNTELGEIAARKIISINPHDSAPYVLLSNTYAQIGSSREGPGLRNVMKERGVKKEPGYSWISVSGRVHKFHAQDQEHPEKDDLYNVLDHLREKIKAMGYVPDLRYVLESDS</sequence>
<dbReference type="InterPro" id="IPR011990">
    <property type="entry name" value="TPR-like_helical_dom_sf"/>
</dbReference>
<evidence type="ECO:0000313" key="3">
    <source>
        <dbReference type="EMBL" id="KAJ9545829.1"/>
    </source>
</evidence>
<dbReference type="SUPFAM" id="SSF48452">
    <property type="entry name" value="TPR-like"/>
    <property type="match status" value="1"/>
</dbReference>
<dbReference type="Pfam" id="PF13041">
    <property type="entry name" value="PPR_2"/>
    <property type="match status" value="2"/>
</dbReference>
<dbReference type="GO" id="GO:0009451">
    <property type="term" value="P:RNA modification"/>
    <property type="evidence" value="ECO:0007669"/>
    <property type="project" value="InterPro"/>
</dbReference>
<organism evidence="3 4">
    <name type="scientific">Centaurea solstitialis</name>
    <name type="common">yellow star-thistle</name>
    <dbReference type="NCBI Taxonomy" id="347529"/>
    <lineage>
        <taxon>Eukaryota</taxon>
        <taxon>Viridiplantae</taxon>
        <taxon>Streptophyta</taxon>
        <taxon>Embryophyta</taxon>
        <taxon>Tracheophyta</taxon>
        <taxon>Spermatophyta</taxon>
        <taxon>Magnoliopsida</taxon>
        <taxon>eudicotyledons</taxon>
        <taxon>Gunneridae</taxon>
        <taxon>Pentapetalae</taxon>
        <taxon>asterids</taxon>
        <taxon>campanulids</taxon>
        <taxon>Asterales</taxon>
        <taxon>Asteraceae</taxon>
        <taxon>Carduoideae</taxon>
        <taxon>Cardueae</taxon>
        <taxon>Centaureinae</taxon>
        <taxon>Centaurea</taxon>
    </lineage>
</organism>
<keyword evidence="4" id="KW-1185">Reference proteome</keyword>
<dbReference type="FunFam" id="1.25.40.10:FF:000196">
    <property type="entry name" value="Pentatricopeptide repeat-containing protein At4g14850"/>
    <property type="match status" value="1"/>
</dbReference>
<evidence type="ECO:0000256" key="2">
    <source>
        <dbReference type="PROSITE-ProRule" id="PRU00708"/>
    </source>
</evidence>
<protein>
    <recommendedName>
        <fullName evidence="5">Pentatricopeptide repeat-containing protein</fullName>
    </recommendedName>
</protein>
<evidence type="ECO:0000256" key="1">
    <source>
        <dbReference type="ARBA" id="ARBA00022737"/>
    </source>
</evidence>
<dbReference type="InterPro" id="IPR002885">
    <property type="entry name" value="PPR_rpt"/>
</dbReference>
<feature type="repeat" description="PPR" evidence="2">
    <location>
        <begin position="159"/>
        <end position="193"/>
    </location>
</feature>
<name>A0AA38SPV9_9ASTR</name>
<dbReference type="Pfam" id="PF20431">
    <property type="entry name" value="E_motif"/>
    <property type="match status" value="1"/>
</dbReference>
<dbReference type="GO" id="GO:0003723">
    <property type="term" value="F:RNA binding"/>
    <property type="evidence" value="ECO:0007669"/>
    <property type="project" value="InterPro"/>
</dbReference>
<comment type="caution">
    <text evidence="3">The sequence shown here is derived from an EMBL/GenBank/DDBJ whole genome shotgun (WGS) entry which is preliminary data.</text>
</comment>
<evidence type="ECO:0008006" key="5">
    <source>
        <dbReference type="Google" id="ProtNLM"/>
    </source>
</evidence>
<dbReference type="Proteomes" id="UP001172457">
    <property type="component" value="Chromosome 6"/>
</dbReference>
<dbReference type="AlphaFoldDB" id="A0AA38SPV9"/>
<reference evidence="3" key="1">
    <citation type="submission" date="2023-03" db="EMBL/GenBank/DDBJ databases">
        <title>Chromosome-scale reference genome and RAD-based genetic map of yellow starthistle (Centaurea solstitialis) reveal putative structural variation and QTLs associated with invader traits.</title>
        <authorList>
            <person name="Reatini B."/>
            <person name="Cang F.A."/>
            <person name="Jiang Q."/>
            <person name="Mckibben M.T.W."/>
            <person name="Barker M.S."/>
            <person name="Rieseberg L.H."/>
            <person name="Dlugosch K.M."/>
        </authorList>
    </citation>
    <scope>NUCLEOTIDE SEQUENCE</scope>
    <source>
        <strain evidence="3">CAN-66</strain>
        <tissue evidence="3">Leaf</tissue>
    </source>
</reference>
<dbReference type="FunFam" id="1.25.40.10:FF:001093">
    <property type="entry name" value="Pentatricopeptide repeat-containing protein At2g34400"/>
    <property type="match status" value="1"/>
</dbReference>
<feature type="repeat" description="PPR" evidence="2">
    <location>
        <begin position="58"/>
        <end position="92"/>
    </location>
</feature>
<evidence type="ECO:0000313" key="4">
    <source>
        <dbReference type="Proteomes" id="UP001172457"/>
    </source>
</evidence>
<keyword evidence="1" id="KW-0677">Repeat</keyword>
<gene>
    <name evidence="3" type="ORF">OSB04_025536</name>
</gene>
<dbReference type="PROSITE" id="PS51375">
    <property type="entry name" value="PPR"/>
    <property type="match status" value="2"/>
</dbReference>
<accession>A0AA38SPV9</accession>
<dbReference type="Pfam" id="PF01535">
    <property type="entry name" value="PPR"/>
    <property type="match status" value="2"/>
</dbReference>